<evidence type="ECO:0000313" key="3">
    <source>
        <dbReference type="Proteomes" id="UP001057702"/>
    </source>
</evidence>
<feature type="transmembrane region" description="Helical" evidence="1">
    <location>
        <begin position="238"/>
        <end position="260"/>
    </location>
</feature>
<evidence type="ECO:0000256" key="1">
    <source>
        <dbReference type="SAM" id="Phobius"/>
    </source>
</evidence>
<dbReference type="InterPro" id="IPR012507">
    <property type="entry name" value="YibE_F"/>
</dbReference>
<protein>
    <submittedName>
        <fullName evidence="2">YibE/F family protein</fullName>
    </submittedName>
</protein>
<evidence type="ECO:0000313" key="2">
    <source>
        <dbReference type="EMBL" id="MCQ4081773.1"/>
    </source>
</evidence>
<organism evidence="2 3">
    <name type="scientific">Streptomyces humicola</name>
    <dbReference type="NCBI Taxonomy" id="2953240"/>
    <lineage>
        <taxon>Bacteria</taxon>
        <taxon>Bacillati</taxon>
        <taxon>Actinomycetota</taxon>
        <taxon>Actinomycetes</taxon>
        <taxon>Kitasatosporales</taxon>
        <taxon>Streptomycetaceae</taxon>
        <taxon>Streptomyces</taxon>
    </lineage>
</organism>
<dbReference type="RefSeq" id="WP_255920735.1">
    <property type="nucleotide sequence ID" value="NZ_JANFNG010000009.1"/>
</dbReference>
<dbReference type="PANTHER" id="PTHR41771">
    <property type="entry name" value="MEMBRANE PROTEIN-RELATED"/>
    <property type="match status" value="1"/>
</dbReference>
<feature type="transmembrane region" description="Helical" evidence="1">
    <location>
        <begin position="27"/>
        <end position="48"/>
    </location>
</feature>
<feature type="transmembrane region" description="Helical" evidence="1">
    <location>
        <begin position="208"/>
        <end position="226"/>
    </location>
</feature>
<keyword evidence="3" id="KW-1185">Reference proteome</keyword>
<proteinExistence type="predicted"/>
<feature type="transmembrane region" description="Helical" evidence="1">
    <location>
        <begin position="379"/>
        <end position="402"/>
    </location>
</feature>
<sequence length="439" mass="45563">MSVDPSHAHSHSHAHTPAHPVSAHLRMVIAAILVPFAGAVVGGLIALWPGGVPAHTRTGVGFDQPTREGRVTAVAQLPCAQAAGDGAAADTPETASSGTCLRATVEVISGPDKGSTFPDIVQPGQARRLVPGQRVVLTYAPNAPPGLRYSVSDADRRLPMALLAAVFALAVVAVGRMRGVTALVALVISFAVLSLFILPAILRGDDPLLVAVVGGSAIMLFALYSCHGLNARTSVAVLGTLCSMMLIGLLGSLFIGWTWLTGNTDDETGLVHTLYPGIDTRGLLLAGIIIGSLGVLDDVTVTQTSAVWELKEADPSAGWRRLYGAGMRIGRDHIASVVNTLVMAYAGAALPLLLLFSIARSGIGTVANSEIVAEEIVRTLVGSIGLVASVPVTTLLAALVVCADRRPAEPAHTASVPSHRSGGRRRKPRFGLVQRLVQR</sequence>
<accession>A0ABT1PXF8</accession>
<dbReference type="Proteomes" id="UP001057702">
    <property type="component" value="Unassembled WGS sequence"/>
</dbReference>
<keyword evidence="1" id="KW-1133">Transmembrane helix</keyword>
<comment type="caution">
    <text evidence="2">The sequence shown here is derived from an EMBL/GenBank/DDBJ whole genome shotgun (WGS) entry which is preliminary data.</text>
</comment>
<feature type="transmembrane region" description="Helical" evidence="1">
    <location>
        <begin position="280"/>
        <end position="296"/>
    </location>
</feature>
<keyword evidence="1" id="KW-0472">Membrane</keyword>
<feature type="transmembrane region" description="Helical" evidence="1">
    <location>
        <begin position="182"/>
        <end position="202"/>
    </location>
</feature>
<feature type="transmembrane region" description="Helical" evidence="1">
    <location>
        <begin position="158"/>
        <end position="175"/>
    </location>
</feature>
<keyword evidence="1" id="KW-0812">Transmembrane</keyword>
<gene>
    <name evidence="2" type="ORF">NGB36_14440</name>
</gene>
<feature type="transmembrane region" description="Helical" evidence="1">
    <location>
        <begin position="337"/>
        <end position="359"/>
    </location>
</feature>
<dbReference type="EMBL" id="JANFNG010000009">
    <property type="protein sequence ID" value="MCQ4081773.1"/>
    <property type="molecule type" value="Genomic_DNA"/>
</dbReference>
<dbReference type="Pfam" id="PF07907">
    <property type="entry name" value="YibE_F"/>
    <property type="match status" value="1"/>
</dbReference>
<reference evidence="2" key="1">
    <citation type="submission" date="2022-06" db="EMBL/GenBank/DDBJ databases">
        <title>Draft genome sequence of Streptomyces sp. RB6PN25 isolated from peat swamp forest in Thailand.</title>
        <authorList>
            <person name="Duangmal K."/>
            <person name="Klaysubun C."/>
        </authorList>
    </citation>
    <scope>NUCLEOTIDE SEQUENCE</scope>
    <source>
        <strain evidence="2">RB6PN25</strain>
    </source>
</reference>
<name>A0ABT1PXF8_9ACTN</name>
<dbReference type="PANTHER" id="PTHR41771:SF1">
    <property type="entry name" value="MEMBRANE PROTEIN"/>
    <property type="match status" value="1"/>
</dbReference>